<keyword evidence="3" id="KW-1185">Reference proteome</keyword>
<name>A0A078KUD8_9GAMM</name>
<protein>
    <submittedName>
        <fullName evidence="2">Uncharacterized protein</fullName>
    </submittedName>
</protein>
<sequence length="64" mass="7244">MNRLPLIVAGIVFSIVALIHLLRLIYSWTIVVAGYVIPMWFSALGLFVATSLALWMFRATIKKH</sequence>
<reference evidence="2 3" key="1">
    <citation type="submission" date="2014-06" db="EMBL/GenBank/DDBJ databases">
        <authorList>
            <person name="Urmite Genomes Urmite Genomes"/>
        </authorList>
    </citation>
    <scope>NUCLEOTIDE SEQUENCE [LARGE SCALE GENOMIC DNA]</scope>
</reference>
<proteinExistence type="predicted"/>
<dbReference type="EMBL" id="CCSB01000001">
    <property type="protein sequence ID" value="CDZ76607.1"/>
    <property type="molecule type" value="Genomic_DNA"/>
</dbReference>
<organism evidence="2 3">
    <name type="scientific">Legionella massiliensis</name>
    <dbReference type="NCBI Taxonomy" id="1034943"/>
    <lineage>
        <taxon>Bacteria</taxon>
        <taxon>Pseudomonadati</taxon>
        <taxon>Pseudomonadota</taxon>
        <taxon>Gammaproteobacteria</taxon>
        <taxon>Legionellales</taxon>
        <taxon>Legionellaceae</taxon>
        <taxon>Legionella</taxon>
    </lineage>
</organism>
<accession>A0A078KUD8</accession>
<dbReference type="eggNOG" id="ENOG5031F55">
    <property type="taxonomic scope" value="Bacteria"/>
</dbReference>
<feature type="transmembrane region" description="Helical" evidence="1">
    <location>
        <begin position="32"/>
        <end position="57"/>
    </location>
</feature>
<dbReference type="AlphaFoldDB" id="A0A078KUD8"/>
<keyword evidence="1" id="KW-0472">Membrane</keyword>
<keyword evidence="1" id="KW-1133">Transmembrane helix</keyword>
<dbReference type="OrthoDB" id="25027at445"/>
<dbReference type="RefSeq" id="WP_043873109.1">
    <property type="nucleotide sequence ID" value="NZ_CCVW01000001.1"/>
</dbReference>
<evidence type="ECO:0000313" key="3">
    <source>
        <dbReference type="Proteomes" id="UP000044071"/>
    </source>
</evidence>
<dbReference type="Proteomes" id="UP000044071">
    <property type="component" value="Unassembled WGS sequence"/>
</dbReference>
<evidence type="ECO:0000256" key="1">
    <source>
        <dbReference type="SAM" id="Phobius"/>
    </source>
</evidence>
<gene>
    <name evidence="2" type="ORF">BN59_00881</name>
</gene>
<dbReference type="STRING" id="1034943.BN59_00881"/>
<feature type="transmembrane region" description="Helical" evidence="1">
    <location>
        <begin position="7"/>
        <end position="26"/>
    </location>
</feature>
<evidence type="ECO:0000313" key="2">
    <source>
        <dbReference type="EMBL" id="CDZ76607.1"/>
    </source>
</evidence>
<keyword evidence="1" id="KW-0812">Transmembrane</keyword>